<dbReference type="InterPro" id="IPR000215">
    <property type="entry name" value="Serpin_fam"/>
</dbReference>
<keyword evidence="1" id="KW-0646">Protease inhibitor</keyword>
<dbReference type="EMBL" id="JAANHZ010000488">
    <property type="protein sequence ID" value="KAG5310521.1"/>
    <property type="molecule type" value="Genomic_DNA"/>
</dbReference>
<reference evidence="5" key="1">
    <citation type="submission" date="2020-02" db="EMBL/GenBank/DDBJ databases">
        <title>Relaxed selection underlies rapid genomic changes in the transitions from sociality to social parasitism in ants.</title>
        <authorList>
            <person name="Bi X."/>
        </authorList>
    </citation>
    <scope>NUCLEOTIDE SEQUENCE</scope>
    <source>
        <strain evidence="5">BGI-DK2013a</strain>
        <tissue evidence="5">Whole body</tissue>
    </source>
</reference>
<feature type="non-terminal residue" evidence="5">
    <location>
        <position position="823"/>
    </location>
</feature>
<dbReference type="InterPro" id="IPR036186">
    <property type="entry name" value="Serpin_sf"/>
</dbReference>
<dbReference type="Pfam" id="PF00079">
    <property type="entry name" value="Serpin"/>
    <property type="match status" value="2"/>
</dbReference>
<feature type="region of interest" description="Disordered" evidence="3">
    <location>
        <begin position="177"/>
        <end position="204"/>
    </location>
</feature>
<evidence type="ECO:0000256" key="2">
    <source>
        <dbReference type="ARBA" id="ARBA00022900"/>
    </source>
</evidence>
<dbReference type="PANTHER" id="PTHR11461">
    <property type="entry name" value="SERINE PROTEASE INHIBITOR, SERPIN"/>
    <property type="match status" value="1"/>
</dbReference>
<keyword evidence="6" id="KW-1185">Reference proteome</keyword>
<gene>
    <name evidence="5" type="primary">Serpinb1_1</name>
    <name evidence="5" type="ORF">G6Z75_0010860</name>
</gene>
<name>A0A836JKP4_9HYME</name>
<dbReference type="GO" id="GO:0005615">
    <property type="term" value="C:extracellular space"/>
    <property type="evidence" value="ECO:0007669"/>
    <property type="project" value="InterPro"/>
</dbReference>
<feature type="domain" description="Serpin" evidence="4">
    <location>
        <begin position="60"/>
        <end position="167"/>
    </location>
</feature>
<dbReference type="AlphaFoldDB" id="A0A836JKP4"/>
<evidence type="ECO:0000256" key="1">
    <source>
        <dbReference type="ARBA" id="ARBA00022690"/>
    </source>
</evidence>
<dbReference type="GO" id="GO:0004867">
    <property type="term" value="F:serine-type endopeptidase inhibitor activity"/>
    <property type="evidence" value="ECO:0007669"/>
    <property type="project" value="UniProtKB-KW"/>
</dbReference>
<feature type="non-terminal residue" evidence="5">
    <location>
        <position position="1"/>
    </location>
</feature>
<dbReference type="Gene3D" id="3.30.497.10">
    <property type="entry name" value="Antithrombin, subunit I, domain 2"/>
    <property type="match status" value="2"/>
</dbReference>
<dbReference type="SUPFAM" id="SSF56574">
    <property type="entry name" value="Serpins"/>
    <property type="match status" value="1"/>
</dbReference>
<evidence type="ECO:0000256" key="3">
    <source>
        <dbReference type="SAM" id="MobiDB-lite"/>
    </source>
</evidence>
<feature type="domain" description="Serpin" evidence="4">
    <location>
        <begin position="629"/>
        <end position="817"/>
    </location>
</feature>
<accession>A0A836JKP4</accession>
<protein>
    <submittedName>
        <fullName evidence="5">ILEU inhibitor</fullName>
    </submittedName>
</protein>
<sequence>MILVVPLLARVSCQILDSGLRIQQPSPTRAVSSAFAYRYDHPWYRADTERPVDVITDVVNELGVRILQQYLTRGNVAFSPTGVAFVLAALYEGSAGRGSQQIAEAIGLPANRDVTRIGFRDIHRRLRSYLNADGFLGGLTLSRENIKLRPEYEDILRFYGFDLSSIEQEANVTVSMEDSSGITELPTSTIGSSMPSTEMANTENVPDMTTTTSTGAITTLPPAGAETTVVPSTAAGVTQQTVTMASTGATDVQSTLAPVTSTGTIVQNTSPTQSINSLTAVTSGESIQPTPSAGAETVVGSPNTITPIVNTDSQMIPTTNVVTVADNQGQQTSPTVTVGDSATSASVPNESVQPSTGAGTTTAAATDAGVTVSMSTDVSTTNTEVPMTTNMLSSDSPTTIVTDPNTDALVAASSVVINMMSVNTTIPNETLSTVTMNSLTTVVPVKLNSANVTISSPVTETMMVNDVNLQSNTETSADTPVGNTLGMIAANDLTMTTMINIDDAVTTVIPPVSTTNANNLAGNNVTIANSMMGSIDNETTVSLVDENMISNRKKKDVINLIDGIINSNTVKDESHDRSPNLRKRKTRSLRGYFSSYPDEGIWMQNLEIWKSYNTVNPSESSIGDSSAEMSFLVNGCDVSSVSASRYIAVLPFAYFPSLQAVALEFPLDDPRYNIILFMPTDKTDTLRLARDLSGKSLRLLRKRLQPTWVRATIPSFMLRGFVTLTPFLQRLGILDVFEPRVADLSPMTSDLGVYARDVQQSIGVNIRNYMKPDRTHSRNGLFERAGPEPFTALHPFLYFIVDTETSVSLIAGRVDDPLNSRIL</sequence>
<keyword evidence="2" id="KW-0722">Serine protease inhibitor</keyword>
<dbReference type="InterPro" id="IPR042178">
    <property type="entry name" value="Serpin_sf_1"/>
</dbReference>
<dbReference type="Proteomes" id="UP000667349">
    <property type="component" value="Unassembled WGS sequence"/>
</dbReference>
<proteinExistence type="predicted"/>
<comment type="caution">
    <text evidence="5">The sequence shown here is derived from an EMBL/GenBank/DDBJ whole genome shotgun (WGS) entry which is preliminary data.</text>
</comment>
<dbReference type="InterPro" id="IPR023796">
    <property type="entry name" value="Serpin_dom"/>
</dbReference>
<feature type="region of interest" description="Disordered" evidence="3">
    <location>
        <begin position="328"/>
        <end position="361"/>
    </location>
</feature>
<organism evidence="5 6">
    <name type="scientific">Acromyrmex insinuator</name>
    <dbReference type="NCBI Taxonomy" id="230686"/>
    <lineage>
        <taxon>Eukaryota</taxon>
        <taxon>Metazoa</taxon>
        <taxon>Ecdysozoa</taxon>
        <taxon>Arthropoda</taxon>
        <taxon>Hexapoda</taxon>
        <taxon>Insecta</taxon>
        <taxon>Pterygota</taxon>
        <taxon>Neoptera</taxon>
        <taxon>Endopterygota</taxon>
        <taxon>Hymenoptera</taxon>
        <taxon>Apocrita</taxon>
        <taxon>Aculeata</taxon>
        <taxon>Formicoidea</taxon>
        <taxon>Formicidae</taxon>
        <taxon>Myrmicinae</taxon>
        <taxon>Acromyrmex</taxon>
    </lineage>
</organism>
<feature type="compositionally biased region" description="Polar residues" evidence="3">
    <location>
        <begin position="328"/>
        <end position="355"/>
    </location>
</feature>
<evidence type="ECO:0000259" key="4">
    <source>
        <dbReference type="Pfam" id="PF00079"/>
    </source>
</evidence>
<evidence type="ECO:0000313" key="6">
    <source>
        <dbReference type="Proteomes" id="UP000667349"/>
    </source>
</evidence>
<dbReference type="PANTHER" id="PTHR11461:SF130">
    <property type="entry name" value="SERPIN 85F"/>
    <property type="match status" value="1"/>
</dbReference>
<evidence type="ECO:0000313" key="5">
    <source>
        <dbReference type="EMBL" id="KAG5310521.1"/>
    </source>
</evidence>